<evidence type="ECO:0000256" key="2">
    <source>
        <dbReference type="ARBA" id="ARBA00022737"/>
    </source>
</evidence>
<dbReference type="OrthoDB" id="1394818at2759"/>
<sequence length="922" mass="101862">MSNDVASADDEVVALAKAAFTQSREDISKRAQAADPTAAREQLQNQPGITIDLGHKSISHLPDEVIDVIRLEIERLALSHNRLTTLPSRLIECKRLRYLNVRYNWMREIPDAILQMTSLEILDVSRNKIKTIPQKIANLTSLKVLAIAKNKIEVLPACLGEINSLQVLKLDGNPLTFPPPEIYTLNTKAPLPANDNERDAVIATQVKKFMRQYVSKEKQRVELERLRIESSSDESWSEINPETPRPSRRTNGGRFPVKPSIGSVEGFKESRADSPGVAPPIPTRSHYRVASQTNGVSRRPPNIPPLILTNGINERNRSQSDGSGSGSLRLKRTGFHAGKGSELGSVDEHKRTSHFRGFSQGYPYTSNNGTNGISGPATAMGYGDSGTVRSLANRPLSDVRENKRGSQAPDIVVEASRNFLYAISQLHDPISHLMRSMKRTARTKEDLGRKEDFYRRYSSTYLNVRALSEILLRFDSLAEEDEEDAQKLSKSIYQYAVRCLDSFLAVSLSVAENRIEITANADPRIVRSFLYLQQSSLIEMRNACQILGAEFRDEFRDTSTISRASNNVDNATAVRSRPPLKTRKYQMSPPQRNGGYQVPPPVILHSNDSSRTNTMTSMMSATPRSGESFSTLATTMSRTNTLTSTFEEADDDAQFERIYSKVRTACENCQSSIPRILATLKITYEQMRKDFDSEHPRLKALVGLIEKSYDVQQTSAPLYERLNRMQLGDSDARDQPEFWQQCMGFIKAWGELAAAVSGQGRDMRLLSSEVKQLMKPLHKTVKDASVAISDSPWSHLTASTTGIVSSLSSFTSRTQPPKFLSKPTMSYGGGSSFPGPINTSITSVSSAFSQPYSTTSLGSQGSGGYITPVPATPLSAALGAAAQATVPNPNPNTPNLLGVGPTNTISFNERADRYLSQTARRI</sequence>
<dbReference type="STRING" id="97972.A0A2V1EDQ1"/>
<accession>A0A2V1EDQ1</accession>
<feature type="region of interest" description="Disordered" evidence="3">
    <location>
        <begin position="582"/>
        <end position="601"/>
    </location>
</feature>
<dbReference type="Gene3D" id="3.80.10.10">
    <property type="entry name" value="Ribonuclease Inhibitor"/>
    <property type="match status" value="1"/>
</dbReference>
<dbReference type="InterPro" id="IPR019487">
    <property type="entry name" value="RAM_signalling_pathway_SOG2"/>
</dbReference>
<proteinExistence type="predicted"/>
<dbReference type="InterPro" id="IPR032675">
    <property type="entry name" value="LRR_dom_sf"/>
</dbReference>
<reference evidence="5 6" key="1">
    <citation type="journal article" date="2018" name="Sci. Rep.">
        <title>Comparative genomics provides insights into the lifestyle and reveals functional heterogeneity of dark septate endophytic fungi.</title>
        <authorList>
            <person name="Knapp D.G."/>
            <person name="Nemeth J.B."/>
            <person name="Barry K."/>
            <person name="Hainaut M."/>
            <person name="Henrissat B."/>
            <person name="Johnson J."/>
            <person name="Kuo A."/>
            <person name="Lim J.H.P."/>
            <person name="Lipzen A."/>
            <person name="Nolan M."/>
            <person name="Ohm R.A."/>
            <person name="Tamas L."/>
            <person name="Grigoriev I.V."/>
            <person name="Spatafora J.W."/>
            <person name="Nagy L.G."/>
            <person name="Kovacs G.M."/>
        </authorList>
    </citation>
    <scope>NUCLEOTIDE SEQUENCE [LARGE SCALE GENOMIC DNA]</scope>
    <source>
        <strain evidence="5 6">DSE2036</strain>
    </source>
</reference>
<evidence type="ECO:0000256" key="1">
    <source>
        <dbReference type="ARBA" id="ARBA00022614"/>
    </source>
</evidence>
<dbReference type="SUPFAM" id="SSF52075">
    <property type="entry name" value="Outer arm dynein light chain 1"/>
    <property type="match status" value="1"/>
</dbReference>
<gene>
    <name evidence="5" type="ORF">DM02DRAFT_648389</name>
</gene>
<protein>
    <submittedName>
        <fullName evidence="5">Cell morphogenesis protein-like protein Sog2</fullName>
    </submittedName>
</protein>
<dbReference type="Proteomes" id="UP000244855">
    <property type="component" value="Unassembled WGS sequence"/>
</dbReference>
<dbReference type="InterPro" id="IPR003591">
    <property type="entry name" value="Leu-rich_rpt_typical-subtyp"/>
</dbReference>
<feature type="domain" description="Disease resistance R13L4/SHOC-2-like LRR" evidence="4">
    <location>
        <begin position="93"/>
        <end position="170"/>
    </location>
</feature>
<dbReference type="EMBL" id="KZ805302">
    <property type="protein sequence ID" value="PVI07794.1"/>
    <property type="molecule type" value="Genomic_DNA"/>
</dbReference>
<keyword evidence="2" id="KW-0677">Repeat</keyword>
<dbReference type="PANTHER" id="PTHR48051">
    <property type="match status" value="1"/>
</dbReference>
<dbReference type="SMART" id="SM00369">
    <property type="entry name" value="LRR_TYP"/>
    <property type="match status" value="4"/>
</dbReference>
<organism evidence="5 6">
    <name type="scientific">Periconia macrospinosa</name>
    <dbReference type="NCBI Taxonomy" id="97972"/>
    <lineage>
        <taxon>Eukaryota</taxon>
        <taxon>Fungi</taxon>
        <taxon>Dikarya</taxon>
        <taxon>Ascomycota</taxon>
        <taxon>Pezizomycotina</taxon>
        <taxon>Dothideomycetes</taxon>
        <taxon>Pleosporomycetidae</taxon>
        <taxon>Pleosporales</taxon>
        <taxon>Massarineae</taxon>
        <taxon>Periconiaceae</taxon>
        <taxon>Periconia</taxon>
    </lineage>
</organism>
<keyword evidence="6" id="KW-1185">Reference proteome</keyword>
<dbReference type="Pfam" id="PF23598">
    <property type="entry name" value="LRR_14"/>
    <property type="match status" value="1"/>
</dbReference>
<evidence type="ECO:0000313" key="5">
    <source>
        <dbReference type="EMBL" id="PVI07794.1"/>
    </source>
</evidence>
<dbReference type="PROSITE" id="PS51450">
    <property type="entry name" value="LRR"/>
    <property type="match status" value="1"/>
</dbReference>
<keyword evidence="1" id="KW-0433">Leucine-rich repeat</keyword>
<evidence type="ECO:0000256" key="3">
    <source>
        <dbReference type="SAM" id="MobiDB-lite"/>
    </source>
</evidence>
<feature type="region of interest" description="Disordered" evidence="3">
    <location>
        <begin position="231"/>
        <end position="346"/>
    </location>
</feature>
<dbReference type="InterPro" id="IPR050216">
    <property type="entry name" value="LRR_domain-containing"/>
</dbReference>
<evidence type="ECO:0000313" key="6">
    <source>
        <dbReference type="Proteomes" id="UP000244855"/>
    </source>
</evidence>
<evidence type="ECO:0000259" key="4">
    <source>
        <dbReference type="Pfam" id="PF23598"/>
    </source>
</evidence>
<dbReference type="InterPro" id="IPR001611">
    <property type="entry name" value="Leu-rich_rpt"/>
</dbReference>
<dbReference type="InterPro" id="IPR055414">
    <property type="entry name" value="LRR_R13L4/SHOC2-like"/>
</dbReference>
<dbReference type="PANTHER" id="PTHR48051:SF54">
    <property type="entry name" value="LEUCINE-RICH REPEAT-CONTAINING PROTEIN"/>
    <property type="match status" value="1"/>
</dbReference>
<name>A0A2V1EDQ1_9PLEO</name>
<dbReference type="AlphaFoldDB" id="A0A2V1EDQ1"/>
<dbReference type="Pfam" id="PF10428">
    <property type="entry name" value="SOG2"/>
    <property type="match status" value="2"/>
</dbReference>
<dbReference type="GO" id="GO:0005737">
    <property type="term" value="C:cytoplasm"/>
    <property type="evidence" value="ECO:0007669"/>
    <property type="project" value="TreeGrafter"/>
</dbReference>